<accession>A0ABR0AIW0</accession>
<reference evidence="1 2" key="1">
    <citation type="journal article" date="2023" name="Nucleic Acids Res.">
        <title>The hologenome of Daphnia magna reveals possible DNA methylation and microbiome-mediated evolution of the host genome.</title>
        <authorList>
            <person name="Chaturvedi A."/>
            <person name="Li X."/>
            <person name="Dhandapani V."/>
            <person name="Marshall H."/>
            <person name="Kissane S."/>
            <person name="Cuenca-Cambronero M."/>
            <person name="Asole G."/>
            <person name="Calvet F."/>
            <person name="Ruiz-Romero M."/>
            <person name="Marangio P."/>
            <person name="Guigo R."/>
            <person name="Rago D."/>
            <person name="Mirbahai L."/>
            <person name="Eastwood N."/>
            <person name="Colbourne J.K."/>
            <person name="Zhou J."/>
            <person name="Mallon E."/>
            <person name="Orsini L."/>
        </authorList>
    </citation>
    <scope>NUCLEOTIDE SEQUENCE [LARGE SCALE GENOMIC DNA]</scope>
    <source>
        <strain evidence="1">LRV0_1</strain>
    </source>
</reference>
<protein>
    <recommendedName>
        <fullName evidence="3">VAN3-binding protein-like auxin canalisation domain-containing protein</fullName>
    </recommendedName>
</protein>
<evidence type="ECO:0008006" key="3">
    <source>
        <dbReference type="Google" id="ProtNLM"/>
    </source>
</evidence>
<proteinExistence type="predicted"/>
<keyword evidence="2" id="KW-1185">Reference proteome</keyword>
<gene>
    <name evidence="1" type="ORF">OUZ56_010560</name>
</gene>
<sequence length="107" mass="11824">MEDSYSLNTKLQNKKSRKRLVESALHPLEPQSAVVKNQKLQCTRRNRHFPDWLKHAKDGMKALAVAAVAADAAVKAAVAAAKATKDALDEEKRIYSSSANTSDNEIY</sequence>
<dbReference type="EMBL" id="JAOYFB010000037">
    <property type="protein sequence ID" value="KAK4025055.1"/>
    <property type="molecule type" value="Genomic_DNA"/>
</dbReference>
<dbReference type="Proteomes" id="UP001234178">
    <property type="component" value="Unassembled WGS sequence"/>
</dbReference>
<evidence type="ECO:0000313" key="2">
    <source>
        <dbReference type="Proteomes" id="UP001234178"/>
    </source>
</evidence>
<evidence type="ECO:0000313" key="1">
    <source>
        <dbReference type="EMBL" id="KAK4025055.1"/>
    </source>
</evidence>
<comment type="caution">
    <text evidence="1">The sequence shown here is derived from an EMBL/GenBank/DDBJ whole genome shotgun (WGS) entry which is preliminary data.</text>
</comment>
<organism evidence="1 2">
    <name type="scientific">Daphnia magna</name>
    <dbReference type="NCBI Taxonomy" id="35525"/>
    <lineage>
        <taxon>Eukaryota</taxon>
        <taxon>Metazoa</taxon>
        <taxon>Ecdysozoa</taxon>
        <taxon>Arthropoda</taxon>
        <taxon>Crustacea</taxon>
        <taxon>Branchiopoda</taxon>
        <taxon>Diplostraca</taxon>
        <taxon>Cladocera</taxon>
        <taxon>Anomopoda</taxon>
        <taxon>Daphniidae</taxon>
        <taxon>Daphnia</taxon>
    </lineage>
</organism>
<name>A0ABR0AIW0_9CRUS</name>